<protein>
    <submittedName>
        <fullName evidence="7">TraR/DksA family transcriptional regulator</fullName>
    </submittedName>
</protein>
<keyword evidence="8" id="KW-1185">Reference proteome</keyword>
<dbReference type="Proteomes" id="UP000308530">
    <property type="component" value="Chromosome"/>
</dbReference>
<sequence>MKNVSPEDILRARKLEIETRLRKIDADLGRLKSADSEERATESENDEVLEEFGQVGEEELKAIDAALDRLKAGTYGICVTCGEPISAERLAVVPHTPFCEDCVPGR</sequence>
<name>A0ABX6QM00_9HYPH</name>
<dbReference type="Pfam" id="PF01258">
    <property type="entry name" value="zf-dskA_traR"/>
    <property type="match status" value="1"/>
</dbReference>
<evidence type="ECO:0000256" key="3">
    <source>
        <dbReference type="ARBA" id="ARBA00022833"/>
    </source>
</evidence>
<dbReference type="EMBL" id="CP058350">
    <property type="protein sequence ID" value="QLF69573.1"/>
    <property type="molecule type" value="Genomic_DNA"/>
</dbReference>
<dbReference type="PANTHER" id="PTHR33823">
    <property type="entry name" value="RNA POLYMERASE-BINDING TRANSCRIPTION FACTOR DKSA-RELATED"/>
    <property type="match status" value="1"/>
</dbReference>
<feature type="zinc finger region" description="dksA C4-type" evidence="4">
    <location>
        <begin position="78"/>
        <end position="102"/>
    </location>
</feature>
<dbReference type="SUPFAM" id="SSF57716">
    <property type="entry name" value="Glucocorticoid receptor-like (DNA-binding domain)"/>
    <property type="match status" value="1"/>
</dbReference>
<evidence type="ECO:0000256" key="2">
    <source>
        <dbReference type="ARBA" id="ARBA00022771"/>
    </source>
</evidence>
<dbReference type="PANTHER" id="PTHR33823:SF4">
    <property type="entry name" value="GENERAL STRESS PROTEIN 16O"/>
    <property type="match status" value="1"/>
</dbReference>
<dbReference type="RefSeq" id="WP_138285296.1">
    <property type="nucleotide sequence ID" value="NZ_CP058350.1"/>
</dbReference>
<dbReference type="PROSITE" id="PS51128">
    <property type="entry name" value="ZF_DKSA_2"/>
    <property type="match status" value="1"/>
</dbReference>
<dbReference type="InterPro" id="IPR037187">
    <property type="entry name" value="DnaK_N"/>
</dbReference>
<evidence type="ECO:0000256" key="1">
    <source>
        <dbReference type="ARBA" id="ARBA00022723"/>
    </source>
</evidence>
<reference evidence="7 8" key="1">
    <citation type="submission" date="2020-06" db="EMBL/GenBank/DDBJ databases">
        <title>Genome sequence of Rhizobium sp strain ADMK78.</title>
        <authorList>
            <person name="Rahi P."/>
        </authorList>
    </citation>
    <scope>NUCLEOTIDE SEQUENCE [LARGE SCALE GENOMIC DNA]</scope>
    <source>
        <strain evidence="7 8">ADMK78</strain>
    </source>
</reference>
<evidence type="ECO:0000313" key="7">
    <source>
        <dbReference type="EMBL" id="QLF69573.1"/>
    </source>
</evidence>
<gene>
    <name evidence="7" type="ORF">FE840_008465</name>
</gene>
<evidence type="ECO:0000256" key="4">
    <source>
        <dbReference type="PROSITE-ProRule" id="PRU00510"/>
    </source>
</evidence>
<dbReference type="SUPFAM" id="SSF109635">
    <property type="entry name" value="DnaK suppressor protein DksA, alpha-hairpin domain"/>
    <property type="match status" value="1"/>
</dbReference>
<evidence type="ECO:0000259" key="6">
    <source>
        <dbReference type="Pfam" id="PF21173"/>
    </source>
</evidence>
<dbReference type="InterPro" id="IPR048487">
    <property type="entry name" value="DksA-like_N"/>
</dbReference>
<keyword evidence="2" id="KW-0863">Zinc-finger</keyword>
<proteinExistence type="predicted"/>
<evidence type="ECO:0000259" key="5">
    <source>
        <dbReference type="Pfam" id="PF01258"/>
    </source>
</evidence>
<dbReference type="Gene3D" id="1.20.120.910">
    <property type="entry name" value="DksA, coiled-coil domain"/>
    <property type="match status" value="1"/>
</dbReference>
<accession>A0ABX6QM00</accession>
<keyword evidence="3" id="KW-0862">Zinc</keyword>
<dbReference type="InterPro" id="IPR000962">
    <property type="entry name" value="Znf_DskA_TraR"/>
</dbReference>
<dbReference type="Pfam" id="PF21173">
    <property type="entry name" value="DksA-like_N"/>
    <property type="match status" value="1"/>
</dbReference>
<feature type="domain" description="DnaK suppressor protein-like N-terminal" evidence="6">
    <location>
        <begin position="7"/>
        <end position="70"/>
    </location>
</feature>
<organism evidence="7 8">
    <name type="scientific">Peteryoungia desertarenae</name>
    <dbReference type="NCBI Taxonomy" id="1813451"/>
    <lineage>
        <taxon>Bacteria</taxon>
        <taxon>Pseudomonadati</taxon>
        <taxon>Pseudomonadota</taxon>
        <taxon>Alphaproteobacteria</taxon>
        <taxon>Hyphomicrobiales</taxon>
        <taxon>Rhizobiaceae</taxon>
        <taxon>Peteryoungia</taxon>
    </lineage>
</organism>
<feature type="domain" description="Zinc finger DksA/TraR C4-type" evidence="5">
    <location>
        <begin position="73"/>
        <end position="102"/>
    </location>
</feature>
<evidence type="ECO:0000313" key="8">
    <source>
        <dbReference type="Proteomes" id="UP000308530"/>
    </source>
</evidence>
<keyword evidence="1" id="KW-0479">Metal-binding</keyword>